<dbReference type="Proteomes" id="UP001497522">
    <property type="component" value="Chromosome 12"/>
</dbReference>
<sequence>MTRKGSSSEARGADTKRRSARGELQTKRSVPSERFLLGRRPDTSSATPRNSTLPTHPSNGPGLIIPTGADPQGPSPVDLSLVLEADFPSELVLEMQGAAAKKARRTVIGRTLGGRASFKALHEYLKLHLPSSFVCTMLLTRGYFLILFDKEEGAIATRKFTTVDWNGLNLSFSKFSLDFDASAHGSESLLTHSIKVQFPDLHEQFRNAKALTILASKLGEVLDIEAADSYIKRPIGPMVTMEVQDITKLAGYIRIPKMAKGADTFNPESFSIDPQRKNGGSQRDGASEPAGPSQFLTHTASQNNIAFESPAQASRQRSPEGKESRDQGMSDIPDHSTGSKVKAGMAKEQLSFGLPQLEDRSKKTREENSNPFASPGEGRREVGGISRSSEDPSECWIFKAKKGNARATPRLVDPQVPSHTPQREVTPGGKRGPLHSDVHQSFLSSLGIIVPPGREPFRARLWPIITRYKNAQKETLMRFKEHTPPSLPLNMRLKGPVEELEEEWSTDTA</sequence>
<feature type="region of interest" description="Disordered" evidence="1">
    <location>
        <begin position="1"/>
        <end position="70"/>
    </location>
</feature>
<gene>
    <name evidence="2" type="ORF">CSSPJE1EN2_LOCUS5094</name>
</gene>
<feature type="compositionally biased region" description="Acidic residues" evidence="1">
    <location>
        <begin position="498"/>
        <end position="509"/>
    </location>
</feature>
<evidence type="ECO:0000313" key="3">
    <source>
        <dbReference type="Proteomes" id="UP001497522"/>
    </source>
</evidence>
<feature type="region of interest" description="Disordered" evidence="1">
    <location>
        <begin position="482"/>
        <end position="509"/>
    </location>
</feature>
<evidence type="ECO:0000256" key="1">
    <source>
        <dbReference type="SAM" id="MobiDB-lite"/>
    </source>
</evidence>
<feature type="region of interest" description="Disordered" evidence="1">
    <location>
        <begin position="263"/>
        <end position="390"/>
    </location>
</feature>
<dbReference type="EMBL" id="OZ023713">
    <property type="protein sequence ID" value="CAK9862099.1"/>
    <property type="molecule type" value="Genomic_DNA"/>
</dbReference>
<proteinExistence type="predicted"/>
<organism evidence="2 3">
    <name type="scientific">Sphagnum jensenii</name>
    <dbReference type="NCBI Taxonomy" id="128206"/>
    <lineage>
        <taxon>Eukaryota</taxon>
        <taxon>Viridiplantae</taxon>
        <taxon>Streptophyta</taxon>
        <taxon>Embryophyta</taxon>
        <taxon>Bryophyta</taxon>
        <taxon>Sphagnophytina</taxon>
        <taxon>Sphagnopsida</taxon>
        <taxon>Sphagnales</taxon>
        <taxon>Sphagnaceae</taxon>
        <taxon>Sphagnum</taxon>
    </lineage>
</organism>
<feature type="compositionally biased region" description="Basic and acidic residues" evidence="1">
    <location>
        <begin position="317"/>
        <end position="334"/>
    </location>
</feature>
<feature type="compositionally biased region" description="Polar residues" evidence="1">
    <location>
        <begin position="43"/>
        <end position="58"/>
    </location>
</feature>
<feature type="compositionally biased region" description="Basic and acidic residues" evidence="1">
    <location>
        <begin position="11"/>
        <end position="26"/>
    </location>
</feature>
<protein>
    <submittedName>
        <fullName evidence="2">Uncharacterized protein</fullName>
    </submittedName>
</protein>
<accession>A0ABP1AHT2</accession>
<evidence type="ECO:0000313" key="2">
    <source>
        <dbReference type="EMBL" id="CAK9862099.1"/>
    </source>
</evidence>
<name>A0ABP1AHT2_9BRYO</name>
<feature type="compositionally biased region" description="Polar residues" evidence="1">
    <location>
        <begin position="294"/>
        <end position="316"/>
    </location>
</feature>
<keyword evidence="3" id="KW-1185">Reference proteome</keyword>
<feature type="compositionally biased region" description="Basic and acidic residues" evidence="1">
    <location>
        <begin position="357"/>
        <end position="368"/>
    </location>
</feature>
<feature type="region of interest" description="Disordered" evidence="1">
    <location>
        <begin position="410"/>
        <end position="430"/>
    </location>
</feature>
<reference evidence="2" key="1">
    <citation type="submission" date="2024-03" db="EMBL/GenBank/DDBJ databases">
        <authorList>
            <consortium name="ELIXIR-Norway"/>
            <consortium name="Elixir Norway"/>
        </authorList>
    </citation>
    <scope>NUCLEOTIDE SEQUENCE</scope>
</reference>